<organism evidence="4 5">
    <name type="scientific">Striga hermonthica</name>
    <name type="common">Purple witchweed</name>
    <name type="synonym">Buchnera hermonthica</name>
    <dbReference type="NCBI Taxonomy" id="68872"/>
    <lineage>
        <taxon>Eukaryota</taxon>
        <taxon>Viridiplantae</taxon>
        <taxon>Streptophyta</taxon>
        <taxon>Embryophyta</taxon>
        <taxon>Tracheophyta</taxon>
        <taxon>Spermatophyta</taxon>
        <taxon>Magnoliopsida</taxon>
        <taxon>eudicotyledons</taxon>
        <taxon>Gunneridae</taxon>
        <taxon>Pentapetalae</taxon>
        <taxon>asterids</taxon>
        <taxon>lamiids</taxon>
        <taxon>Lamiales</taxon>
        <taxon>Orobanchaceae</taxon>
        <taxon>Buchnereae</taxon>
        <taxon>Striga</taxon>
    </lineage>
</organism>
<dbReference type="InterPro" id="IPR008978">
    <property type="entry name" value="HSP20-like_chaperone"/>
</dbReference>
<evidence type="ECO:0000313" key="5">
    <source>
        <dbReference type="Proteomes" id="UP001153555"/>
    </source>
</evidence>
<gene>
    <name evidence="4" type="ORF">SHERM_12379</name>
</gene>
<evidence type="ECO:0000256" key="1">
    <source>
        <dbReference type="SAM" id="MobiDB-lite"/>
    </source>
</evidence>
<feature type="chain" id="PRO_5040117724" description="SHSP domain-containing protein" evidence="2">
    <location>
        <begin position="27"/>
        <end position="106"/>
    </location>
</feature>
<accession>A0A9N7R490</accession>
<dbReference type="Pfam" id="PF00011">
    <property type="entry name" value="HSP20"/>
    <property type="match status" value="1"/>
</dbReference>
<comment type="caution">
    <text evidence="4">The sequence shown here is derived from an EMBL/GenBank/DDBJ whole genome shotgun (WGS) entry which is preliminary data.</text>
</comment>
<evidence type="ECO:0000259" key="3">
    <source>
        <dbReference type="Pfam" id="PF00011"/>
    </source>
</evidence>
<dbReference type="AlphaFoldDB" id="A0A9N7R490"/>
<dbReference type="EMBL" id="CACSLK010007726">
    <property type="protein sequence ID" value="CAA0810945.1"/>
    <property type="molecule type" value="Genomic_DNA"/>
</dbReference>
<feature type="domain" description="SHSP" evidence="3">
    <location>
        <begin position="59"/>
        <end position="89"/>
    </location>
</feature>
<dbReference type="Proteomes" id="UP001153555">
    <property type="component" value="Unassembled WGS sequence"/>
</dbReference>
<keyword evidence="2" id="KW-0732">Signal</keyword>
<feature type="region of interest" description="Disordered" evidence="1">
    <location>
        <begin position="78"/>
        <end position="106"/>
    </location>
</feature>
<reference evidence="4" key="1">
    <citation type="submission" date="2019-12" db="EMBL/GenBank/DDBJ databases">
        <authorList>
            <person name="Scholes J."/>
        </authorList>
    </citation>
    <scope>NUCLEOTIDE SEQUENCE</scope>
</reference>
<proteinExistence type="predicted"/>
<keyword evidence="5" id="KW-1185">Reference proteome</keyword>
<dbReference type="SUPFAM" id="SSF49764">
    <property type="entry name" value="HSP20-like chaperones"/>
    <property type="match status" value="1"/>
</dbReference>
<dbReference type="Gene3D" id="2.60.40.790">
    <property type="match status" value="1"/>
</dbReference>
<dbReference type="OrthoDB" id="5511210at2759"/>
<sequence length="106" mass="11728">MAKFTSLRAALIASVSLLAILTPVRSLVPYTRPQSILDLVFPAEDPFRILEHSPLSIPRVSARLEDGVLRISVPKLAEKEKKEPKVISIEEKGNDNGDVKPTKQEL</sequence>
<protein>
    <recommendedName>
        <fullName evidence="3">SHSP domain-containing protein</fullName>
    </recommendedName>
</protein>
<name>A0A9N7R490_STRHE</name>
<feature type="signal peptide" evidence="2">
    <location>
        <begin position="1"/>
        <end position="26"/>
    </location>
</feature>
<evidence type="ECO:0000313" key="4">
    <source>
        <dbReference type="EMBL" id="CAA0810945.1"/>
    </source>
</evidence>
<evidence type="ECO:0000256" key="2">
    <source>
        <dbReference type="SAM" id="SignalP"/>
    </source>
</evidence>
<dbReference type="InterPro" id="IPR002068">
    <property type="entry name" value="A-crystallin/Hsp20_dom"/>
</dbReference>